<dbReference type="AlphaFoldDB" id="A0A6M3J8W8"/>
<evidence type="ECO:0000313" key="1">
    <source>
        <dbReference type="EMBL" id="QJA66589.1"/>
    </source>
</evidence>
<dbReference type="EMBL" id="MT141557">
    <property type="protein sequence ID" value="QJA66589.1"/>
    <property type="molecule type" value="Genomic_DNA"/>
</dbReference>
<accession>A0A6M3J8W8</accession>
<protein>
    <submittedName>
        <fullName evidence="1">Uncharacterized protein</fullName>
    </submittedName>
</protein>
<proteinExistence type="predicted"/>
<reference evidence="1" key="1">
    <citation type="submission" date="2020-03" db="EMBL/GenBank/DDBJ databases">
        <title>The deep terrestrial virosphere.</title>
        <authorList>
            <person name="Holmfeldt K."/>
            <person name="Nilsson E."/>
            <person name="Simone D."/>
            <person name="Lopez-Fernandez M."/>
            <person name="Wu X."/>
            <person name="de Brujin I."/>
            <person name="Lundin D."/>
            <person name="Andersson A."/>
            <person name="Bertilsson S."/>
            <person name="Dopson M."/>
        </authorList>
    </citation>
    <scope>NUCLEOTIDE SEQUENCE</scope>
    <source>
        <strain evidence="1">MM415B00342</strain>
    </source>
</reference>
<organism evidence="1">
    <name type="scientific">viral metagenome</name>
    <dbReference type="NCBI Taxonomy" id="1070528"/>
    <lineage>
        <taxon>unclassified sequences</taxon>
        <taxon>metagenomes</taxon>
        <taxon>organismal metagenomes</taxon>
    </lineage>
</organism>
<sequence>MEYPRIVIEKDKLKASGPAEIVLPEGSLLDLTNLIGSGSQELSGLHNKDSAGTKFIMRRNNGILAYKSFWLNRNFDWVMTRDNEDEIVLIPLIKTGR</sequence>
<name>A0A6M3J8W8_9ZZZZ</name>
<gene>
    <name evidence="1" type="ORF">MM415B00342_0051</name>
</gene>